<evidence type="ECO:0000313" key="1">
    <source>
        <dbReference type="EMBL" id="KAF9613338.1"/>
    </source>
</evidence>
<dbReference type="OrthoDB" id="1924068at2759"/>
<comment type="caution">
    <text evidence="1">The sequence shown here is derived from an EMBL/GenBank/DDBJ whole genome shotgun (WGS) entry which is preliminary data.</text>
</comment>
<evidence type="ECO:0000313" key="2">
    <source>
        <dbReference type="Proteomes" id="UP000631114"/>
    </source>
</evidence>
<protein>
    <submittedName>
        <fullName evidence="1">Uncharacterized protein</fullName>
    </submittedName>
</protein>
<gene>
    <name evidence="1" type="ORF">IFM89_007067</name>
</gene>
<name>A0A835IB68_9MAGN</name>
<dbReference type="InterPro" id="IPR040256">
    <property type="entry name" value="At4g02000-like"/>
</dbReference>
<keyword evidence="2" id="KW-1185">Reference proteome</keyword>
<dbReference type="PANTHER" id="PTHR31286:SF176">
    <property type="entry name" value="DUF4283 DOMAIN PROTEIN"/>
    <property type="match status" value="1"/>
</dbReference>
<dbReference type="PANTHER" id="PTHR31286">
    <property type="entry name" value="GLYCINE-RICH CELL WALL STRUCTURAL PROTEIN 1.8-LIKE"/>
    <property type="match status" value="1"/>
</dbReference>
<accession>A0A835IB68</accession>
<dbReference type="AlphaFoldDB" id="A0A835IB68"/>
<proteinExistence type="predicted"/>
<sequence length="81" mass="9144">MSMGKTVCYPIGVDKHTLERDFGYYASVLVDVDLSKPIRNPIWVEEEEGISFVQDIEVVKMPKFCGHCKSVGHLVVECKVL</sequence>
<organism evidence="1 2">
    <name type="scientific">Coptis chinensis</name>
    <dbReference type="NCBI Taxonomy" id="261450"/>
    <lineage>
        <taxon>Eukaryota</taxon>
        <taxon>Viridiplantae</taxon>
        <taxon>Streptophyta</taxon>
        <taxon>Embryophyta</taxon>
        <taxon>Tracheophyta</taxon>
        <taxon>Spermatophyta</taxon>
        <taxon>Magnoliopsida</taxon>
        <taxon>Ranunculales</taxon>
        <taxon>Ranunculaceae</taxon>
        <taxon>Coptidoideae</taxon>
        <taxon>Coptis</taxon>
    </lineage>
</organism>
<dbReference type="EMBL" id="JADFTS010000003">
    <property type="protein sequence ID" value="KAF9613338.1"/>
    <property type="molecule type" value="Genomic_DNA"/>
</dbReference>
<reference evidence="1 2" key="1">
    <citation type="submission" date="2020-10" db="EMBL/GenBank/DDBJ databases">
        <title>The Coptis chinensis genome and diversification of protoberbering-type alkaloids.</title>
        <authorList>
            <person name="Wang B."/>
            <person name="Shu S."/>
            <person name="Song C."/>
            <person name="Liu Y."/>
        </authorList>
    </citation>
    <scope>NUCLEOTIDE SEQUENCE [LARGE SCALE GENOMIC DNA]</scope>
    <source>
        <strain evidence="1">HL-2020</strain>
        <tissue evidence="1">Leaf</tissue>
    </source>
</reference>
<dbReference type="Proteomes" id="UP000631114">
    <property type="component" value="Unassembled WGS sequence"/>
</dbReference>